<dbReference type="InterPro" id="IPR027417">
    <property type="entry name" value="P-loop_NTPase"/>
</dbReference>
<sequence length="273" mass="30476">TLPLFFGGAKAGIGRLIVLRDIEKLREADLRMLSGYLSEPSDSTCLILIAGKIDKRKKYNNEIKSKSVYVNFYHLFENQIPGWLTAKVKEYGKAISTDAVRSLIAEVGSGLYSLNSEVEKLINFTGDRKTIEVKDVEQVLGYVKGSSVFDLQKAITFRDVKGALRILNALLNENAYKNQIFALSAIASRLRHLALIKTMLRQGVRGDGILSRLGLRPFYNRYLIEASANFTDIELAGGFSSVLDTDVEIKTGKKPFRLALEMLVMDICRKSTI</sequence>
<comment type="caution">
    <text evidence="11">The sequence shown here is derived from an EMBL/GenBank/DDBJ whole genome shotgun (WGS) entry which is preliminary data.</text>
</comment>
<evidence type="ECO:0000256" key="6">
    <source>
        <dbReference type="ARBA" id="ARBA00022932"/>
    </source>
</evidence>
<evidence type="ECO:0000256" key="8">
    <source>
        <dbReference type="ARBA" id="ARBA00049244"/>
    </source>
</evidence>
<evidence type="ECO:0000256" key="3">
    <source>
        <dbReference type="ARBA" id="ARBA00022679"/>
    </source>
</evidence>
<dbReference type="GO" id="GO:0009360">
    <property type="term" value="C:DNA polymerase III complex"/>
    <property type="evidence" value="ECO:0007669"/>
    <property type="project" value="InterPro"/>
</dbReference>
<dbReference type="EMBL" id="BARS01009302">
    <property type="protein sequence ID" value="GAF72725.1"/>
    <property type="molecule type" value="Genomic_DNA"/>
</dbReference>
<feature type="domain" description="DNA polymerase III delta subunit-like C-terminal" evidence="10">
    <location>
        <begin position="147"/>
        <end position="266"/>
    </location>
</feature>
<keyword evidence="4" id="KW-0548">Nucleotidyltransferase</keyword>
<dbReference type="EC" id="2.7.7.7" evidence="1"/>
<dbReference type="Pfam" id="PF21694">
    <property type="entry name" value="DNA_pol3_delta_C"/>
    <property type="match status" value="1"/>
</dbReference>
<organism evidence="11">
    <name type="scientific">marine sediment metagenome</name>
    <dbReference type="NCBI Taxonomy" id="412755"/>
    <lineage>
        <taxon>unclassified sequences</taxon>
        <taxon>metagenomes</taxon>
        <taxon>ecological metagenomes</taxon>
    </lineage>
</organism>
<evidence type="ECO:0000256" key="1">
    <source>
        <dbReference type="ARBA" id="ARBA00012417"/>
    </source>
</evidence>
<dbReference type="GO" id="GO:0003677">
    <property type="term" value="F:DNA binding"/>
    <property type="evidence" value="ECO:0007669"/>
    <property type="project" value="InterPro"/>
</dbReference>
<reference evidence="11" key="1">
    <citation type="journal article" date="2014" name="Front. Microbiol.">
        <title>High frequency of phylogenetically diverse reductive dehalogenase-homologous genes in deep subseafloor sedimentary metagenomes.</title>
        <authorList>
            <person name="Kawai M."/>
            <person name="Futagami T."/>
            <person name="Toyoda A."/>
            <person name="Takaki Y."/>
            <person name="Nishi S."/>
            <person name="Hori S."/>
            <person name="Arai W."/>
            <person name="Tsubouchi T."/>
            <person name="Morono Y."/>
            <person name="Uchiyama I."/>
            <person name="Ito T."/>
            <person name="Fujiyama A."/>
            <person name="Inagaki F."/>
            <person name="Takami H."/>
        </authorList>
    </citation>
    <scope>NUCLEOTIDE SEQUENCE</scope>
    <source>
        <strain evidence="11">Expedition CK06-06</strain>
    </source>
</reference>
<gene>
    <name evidence="11" type="ORF">S01H1_17520</name>
</gene>
<dbReference type="Gene3D" id="3.40.50.300">
    <property type="entry name" value="P-loop containing nucleotide triphosphate hydrolases"/>
    <property type="match status" value="1"/>
</dbReference>
<dbReference type="GO" id="GO:0006261">
    <property type="term" value="P:DNA-templated DNA replication"/>
    <property type="evidence" value="ECO:0007669"/>
    <property type="project" value="TreeGrafter"/>
</dbReference>
<dbReference type="SUPFAM" id="SSF48019">
    <property type="entry name" value="post-AAA+ oligomerization domain-like"/>
    <property type="match status" value="1"/>
</dbReference>
<keyword evidence="3" id="KW-0808">Transferase</keyword>
<dbReference type="InterPro" id="IPR008921">
    <property type="entry name" value="DNA_pol3_clamp-load_cplx_C"/>
</dbReference>
<feature type="non-terminal residue" evidence="11">
    <location>
        <position position="1"/>
    </location>
</feature>
<dbReference type="PANTHER" id="PTHR34388:SF1">
    <property type="entry name" value="DNA POLYMERASE III SUBUNIT DELTA"/>
    <property type="match status" value="1"/>
</dbReference>
<dbReference type="PANTHER" id="PTHR34388">
    <property type="entry name" value="DNA POLYMERASE III SUBUNIT DELTA"/>
    <property type="match status" value="1"/>
</dbReference>
<dbReference type="AlphaFoldDB" id="X0T9G7"/>
<dbReference type="Gene3D" id="1.20.272.10">
    <property type="match status" value="1"/>
</dbReference>
<dbReference type="Gene3D" id="1.10.8.60">
    <property type="match status" value="1"/>
</dbReference>
<evidence type="ECO:0000259" key="10">
    <source>
        <dbReference type="Pfam" id="PF21694"/>
    </source>
</evidence>
<dbReference type="InterPro" id="IPR048466">
    <property type="entry name" value="DNA_pol3_delta-like_C"/>
</dbReference>
<evidence type="ECO:0000259" key="9">
    <source>
        <dbReference type="Pfam" id="PF06144"/>
    </source>
</evidence>
<dbReference type="InterPro" id="IPR010372">
    <property type="entry name" value="DNA_pol3_delta_N"/>
</dbReference>
<dbReference type="InterPro" id="IPR005790">
    <property type="entry name" value="DNA_polIII_delta"/>
</dbReference>
<evidence type="ECO:0000256" key="5">
    <source>
        <dbReference type="ARBA" id="ARBA00022705"/>
    </source>
</evidence>
<keyword evidence="5" id="KW-0235">DNA replication</keyword>
<comment type="similarity">
    <text evidence="7">Belongs to the DNA polymerase HolA subunit family.</text>
</comment>
<dbReference type="GO" id="GO:0003887">
    <property type="term" value="F:DNA-directed DNA polymerase activity"/>
    <property type="evidence" value="ECO:0007669"/>
    <property type="project" value="UniProtKB-KW"/>
</dbReference>
<dbReference type="SUPFAM" id="SSF52540">
    <property type="entry name" value="P-loop containing nucleoside triphosphate hydrolases"/>
    <property type="match status" value="1"/>
</dbReference>
<comment type="catalytic activity">
    <reaction evidence="8">
        <text>DNA(n) + a 2'-deoxyribonucleoside 5'-triphosphate = DNA(n+1) + diphosphate</text>
        <dbReference type="Rhea" id="RHEA:22508"/>
        <dbReference type="Rhea" id="RHEA-COMP:17339"/>
        <dbReference type="Rhea" id="RHEA-COMP:17340"/>
        <dbReference type="ChEBI" id="CHEBI:33019"/>
        <dbReference type="ChEBI" id="CHEBI:61560"/>
        <dbReference type="ChEBI" id="CHEBI:173112"/>
        <dbReference type="EC" id="2.7.7.7"/>
    </reaction>
</comment>
<evidence type="ECO:0000256" key="4">
    <source>
        <dbReference type="ARBA" id="ARBA00022695"/>
    </source>
</evidence>
<dbReference type="NCBIfam" id="TIGR01128">
    <property type="entry name" value="holA"/>
    <property type="match status" value="1"/>
</dbReference>
<proteinExistence type="inferred from homology"/>
<protein>
    <recommendedName>
        <fullName evidence="2">DNA polymerase III subunit delta</fullName>
        <ecNumber evidence="1">2.7.7.7</ecNumber>
    </recommendedName>
</protein>
<feature type="domain" description="DNA polymerase III delta N-terminal" evidence="9">
    <location>
        <begin position="15"/>
        <end position="71"/>
    </location>
</feature>
<keyword evidence="6" id="KW-0239">DNA-directed DNA polymerase</keyword>
<dbReference type="Pfam" id="PF06144">
    <property type="entry name" value="DNA_pol3_delta"/>
    <property type="match status" value="1"/>
</dbReference>
<evidence type="ECO:0000256" key="7">
    <source>
        <dbReference type="ARBA" id="ARBA00034754"/>
    </source>
</evidence>
<evidence type="ECO:0000313" key="11">
    <source>
        <dbReference type="EMBL" id="GAF72725.1"/>
    </source>
</evidence>
<evidence type="ECO:0000256" key="2">
    <source>
        <dbReference type="ARBA" id="ARBA00017703"/>
    </source>
</evidence>
<name>X0T9G7_9ZZZZ</name>
<accession>X0T9G7</accession>